<dbReference type="InterPro" id="IPR011006">
    <property type="entry name" value="CheY-like_superfamily"/>
</dbReference>
<dbReference type="EMBL" id="BSUN01000001">
    <property type="protein sequence ID" value="GMA34754.1"/>
    <property type="molecule type" value="Genomic_DNA"/>
</dbReference>
<dbReference type="Gene3D" id="2.40.50.1020">
    <property type="entry name" value="LytTr DNA-binding domain"/>
    <property type="match status" value="1"/>
</dbReference>
<evidence type="ECO:0000256" key="1">
    <source>
        <dbReference type="PROSITE-ProRule" id="PRU00169"/>
    </source>
</evidence>
<name>A0ABQ6IDF4_9MICO</name>
<dbReference type="Proteomes" id="UP001157125">
    <property type="component" value="Unassembled WGS sequence"/>
</dbReference>
<sequence length="284" mass="32342">MREATIRAHSDPLRRLRPGDARAKSRTGIDSIDVHARAREKARRSTVIRVGIAEDVESNRVDLLNHLARYTEEHGVEFESREYSDGADLIEGYRPQYDILFLDVEMARMDGLETARRIREVDPEVIIIFVTNMAQYAIKGYQVDALSYLVKPVPYFAFAQELTRSLARLRRTDDDIVMLNVGGRVARLATADIVYVESVKHRITVHALEGEYVFSGTLKAVEEELDGKGFYRSNNCYVVNLRHVTSVEPTSCIMTGGDELAVSRPRRKGFLDALTDHVDRRTRR</sequence>
<proteinExistence type="predicted"/>
<organism evidence="4 5">
    <name type="scientific">Demequina litorisediminis</name>
    <dbReference type="NCBI Taxonomy" id="1849022"/>
    <lineage>
        <taxon>Bacteria</taxon>
        <taxon>Bacillati</taxon>
        <taxon>Actinomycetota</taxon>
        <taxon>Actinomycetes</taxon>
        <taxon>Micrococcales</taxon>
        <taxon>Demequinaceae</taxon>
        <taxon>Demequina</taxon>
    </lineage>
</organism>
<feature type="domain" description="Response regulatory" evidence="2">
    <location>
        <begin position="49"/>
        <end position="166"/>
    </location>
</feature>
<dbReference type="PROSITE" id="PS50930">
    <property type="entry name" value="HTH_LYTTR"/>
    <property type="match status" value="1"/>
</dbReference>
<protein>
    <submittedName>
        <fullName evidence="4">DNA-binding response regulator</fullName>
    </submittedName>
</protein>
<dbReference type="PROSITE" id="PS50110">
    <property type="entry name" value="RESPONSE_REGULATORY"/>
    <property type="match status" value="1"/>
</dbReference>
<evidence type="ECO:0000259" key="2">
    <source>
        <dbReference type="PROSITE" id="PS50110"/>
    </source>
</evidence>
<dbReference type="Gene3D" id="3.40.50.2300">
    <property type="match status" value="1"/>
</dbReference>
<dbReference type="PANTHER" id="PTHR37299:SF1">
    <property type="entry name" value="STAGE 0 SPORULATION PROTEIN A HOMOLOG"/>
    <property type="match status" value="1"/>
</dbReference>
<dbReference type="Pfam" id="PF04397">
    <property type="entry name" value="LytTR"/>
    <property type="match status" value="1"/>
</dbReference>
<dbReference type="SUPFAM" id="SSF52172">
    <property type="entry name" value="CheY-like"/>
    <property type="match status" value="1"/>
</dbReference>
<keyword evidence="1" id="KW-0597">Phosphoprotein</keyword>
<feature type="modified residue" description="4-aspartylphosphate" evidence="1">
    <location>
        <position position="103"/>
    </location>
</feature>
<keyword evidence="5" id="KW-1185">Reference proteome</keyword>
<evidence type="ECO:0000313" key="5">
    <source>
        <dbReference type="Proteomes" id="UP001157125"/>
    </source>
</evidence>
<dbReference type="GO" id="GO:0003677">
    <property type="term" value="F:DNA binding"/>
    <property type="evidence" value="ECO:0007669"/>
    <property type="project" value="UniProtKB-KW"/>
</dbReference>
<dbReference type="InterPro" id="IPR007492">
    <property type="entry name" value="LytTR_DNA-bd_dom"/>
</dbReference>
<accession>A0ABQ6IDF4</accession>
<dbReference type="SMART" id="SM00850">
    <property type="entry name" value="LytTR"/>
    <property type="match status" value="1"/>
</dbReference>
<gene>
    <name evidence="4" type="ORF">GCM10025876_09580</name>
</gene>
<reference evidence="5" key="1">
    <citation type="journal article" date="2019" name="Int. J. Syst. Evol. Microbiol.">
        <title>The Global Catalogue of Microorganisms (GCM) 10K type strain sequencing project: providing services to taxonomists for standard genome sequencing and annotation.</title>
        <authorList>
            <consortium name="The Broad Institute Genomics Platform"/>
            <consortium name="The Broad Institute Genome Sequencing Center for Infectious Disease"/>
            <person name="Wu L."/>
            <person name="Ma J."/>
        </authorList>
    </citation>
    <scope>NUCLEOTIDE SEQUENCE [LARGE SCALE GENOMIC DNA]</scope>
    <source>
        <strain evidence="5">NBRC 112299</strain>
    </source>
</reference>
<comment type="caution">
    <text evidence="4">The sequence shown here is derived from an EMBL/GenBank/DDBJ whole genome shotgun (WGS) entry which is preliminary data.</text>
</comment>
<keyword evidence="4" id="KW-0238">DNA-binding</keyword>
<evidence type="ECO:0000259" key="3">
    <source>
        <dbReference type="PROSITE" id="PS50930"/>
    </source>
</evidence>
<feature type="domain" description="HTH LytTR-type" evidence="3">
    <location>
        <begin position="181"/>
        <end position="276"/>
    </location>
</feature>
<dbReference type="InterPro" id="IPR001789">
    <property type="entry name" value="Sig_transdc_resp-reg_receiver"/>
</dbReference>
<evidence type="ECO:0000313" key="4">
    <source>
        <dbReference type="EMBL" id="GMA34754.1"/>
    </source>
</evidence>
<dbReference type="InterPro" id="IPR046947">
    <property type="entry name" value="LytR-like"/>
</dbReference>
<dbReference type="SMART" id="SM00448">
    <property type="entry name" value="REC"/>
    <property type="match status" value="1"/>
</dbReference>
<dbReference type="Pfam" id="PF00072">
    <property type="entry name" value="Response_reg"/>
    <property type="match status" value="1"/>
</dbReference>
<dbReference type="PANTHER" id="PTHR37299">
    <property type="entry name" value="TRANSCRIPTIONAL REGULATOR-RELATED"/>
    <property type="match status" value="1"/>
</dbReference>